<evidence type="ECO:0000313" key="2">
    <source>
        <dbReference type="EMBL" id="KUO06197.1"/>
    </source>
</evidence>
<reference evidence="2 3" key="1">
    <citation type="submission" date="2015-10" db="EMBL/GenBank/DDBJ databases">
        <title>Draft genome sequence of Streptomyces caeruleatus NRRL B-24802, type strain for the species Streptomyces caeruleatus.</title>
        <authorList>
            <person name="Ruckert C."/>
            <person name="Winkler A."/>
            <person name="Kalinowski J."/>
            <person name="Kampfer P."/>
            <person name="Glaeser S."/>
        </authorList>
    </citation>
    <scope>NUCLEOTIDE SEQUENCE [LARGE SCALE GENOMIC DNA]</scope>
    <source>
        <strain evidence="2 3">NRRL B-24802</strain>
    </source>
</reference>
<dbReference type="OrthoDB" id="9762169at2"/>
<dbReference type="GO" id="GO:0005524">
    <property type="term" value="F:ATP binding"/>
    <property type="evidence" value="ECO:0007669"/>
    <property type="project" value="InterPro"/>
</dbReference>
<comment type="caution">
    <text evidence="2">The sequence shown here is derived from an EMBL/GenBank/DDBJ whole genome shotgun (WGS) entry which is preliminary data.</text>
</comment>
<dbReference type="Proteomes" id="UP000053429">
    <property type="component" value="Unassembled WGS sequence"/>
</dbReference>
<dbReference type="SUPFAM" id="SSF56112">
    <property type="entry name" value="Protein kinase-like (PK-like)"/>
    <property type="match status" value="1"/>
</dbReference>
<dbReference type="Pfam" id="PF00069">
    <property type="entry name" value="Pkinase"/>
    <property type="match status" value="1"/>
</dbReference>
<accession>A0A117RS32</accession>
<keyword evidence="3" id="KW-1185">Reference proteome</keyword>
<dbReference type="InterPro" id="IPR000719">
    <property type="entry name" value="Prot_kinase_dom"/>
</dbReference>
<evidence type="ECO:0000313" key="3">
    <source>
        <dbReference type="Proteomes" id="UP000053429"/>
    </source>
</evidence>
<dbReference type="STRING" id="661399.AQJ67_01640"/>
<dbReference type="InterPro" id="IPR011009">
    <property type="entry name" value="Kinase-like_dom_sf"/>
</dbReference>
<dbReference type="GO" id="GO:0004672">
    <property type="term" value="F:protein kinase activity"/>
    <property type="evidence" value="ECO:0007669"/>
    <property type="project" value="InterPro"/>
</dbReference>
<protein>
    <recommendedName>
        <fullName evidence="1">Protein kinase domain-containing protein</fullName>
    </recommendedName>
</protein>
<dbReference type="PROSITE" id="PS50011">
    <property type="entry name" value="PROTEIN_KINASE_DOM"/>
    <property type="match status" value="1"/>
</dbReference>
<proteinExistence type="predicted"/>
<dbReference type="EMBL" id="LMWY01000002">
    <property type="protein sequence ID" value="KUO06197.1"/>
    <property type="molecule type" value="Genomic_DNA"/>
</dbReference>
<sequence length="166" mass="17889">MTGDTTGAGRALLTRGQRINSALVVDRRLGEGAFAEVYRVGHHILGWQALKLFKHVASLAATSRMFDEARILSTLGHPNIIRVFDAGTVQTSEGVRGYITMEYVAGGSLERLIASPWPPYRSVRPRPCCGRPPRDSPSPTSGSTPSCTATCRWPTCSSPMTSPDCA</sequence>
<feature type="domain" description="Protein kinase" evidence="1">
    <location>
        <begin position="23"/>
        <end position="166"/>
    </location>
</feature>
<dbReference type="Gene3D" id="3.30.200.20">
    <property type="entry name" value="Phosphorylase Kinase, domain 1"/>
    <property type="match status" value="1"/>
</dbReference>
<dbReference type="RefSeq" id="WP_062716143.1">
    <property type="nucleotide sequence ID" value="NZ_KQ948924.1"/>
</dbReference>
<evidence type="ECO:0000259" key="1">
    <source>
        <dbReference type="PROSITE" id="PS50011"/>
    </source>
</evidence>
<organism evidence="2 3">
    <name type="scientific">Streptomyces caeruleatus</name>
    <dbReference type="NCBI Taxonomy" id="661399"/>
    <lineage>
        <taxon>Bacteria</taxon>
        <taxon>Bacillati</taxon>
        <taxon>Actinomycetota</taxon>
        <taxon>Actinomycetes</taxon>
        <taxon>Kitasatosporales</taxon>
        <taxon>Streptomycetaceae</taxon>
        <taxon>Streptomyces</taxon>
    </lineage>
</organism>
<gene>
    <name evidence="2" type="ORF">AQJ67_01640</name>
</gene>
<dbReference type="AlphaFoldDB" id="A0A117RS32"/>
<name>A0A117RS32_9ACTN</name>